<evidence type="ECO:0000313" key="2">
    <source>
        <dbReference type="Proteomes" id="UP000471082"/>
    </source>
</evidence>
<dbReference type="GO" id="GO:0008168">
    <property type="term" value="F:methyltransferase activity"/>
    <property type="evidence" value="ECO:0007669"/>
    <property type="project" value="UniProtKB-KW"/>
</dbReference>
<dbReference type="SUPFAM" id="SSF53335">
    <property type="entry name" value="S-adenosyl-L-methionine-dependent methyltransferases"/>
    <property type="match status" value="1"/>
</dbReference>
<gene>
    <name evidence="1" type="ORF">G3W61_17560</name>
</gene>
<dbReference type="RefSeq" id="WP_158070652.1">
    <property type="nucleotide sequence ID" value="NZ_CP018475.1"/>
</dbReference>
<dbReference type="AlphaFoldDB" id="A0A6P0E4W1"/>
<dbReference type="EMBL" id="JAAGYU010000096">
    <property type="protein sequence ID" value="NEL78032.1"/>
    <property type="molecule type" value="Genomic_DNA"/>
</dbReference>
<dbReference type="GO" id="GO:0032259">
    <property type="term" value="P:methylation"/>
    <property type="evidence" value="ECO:0007669"/>
    <property type="project" value="UniProtKB-KW"/>
</dbReference>
<accession>A0A6P0E4W1</accession>
<evidence type="ECO:0000313" key="1">
    <source>
        <dbReference type="EMBL" id="NEL78032.1"/>
    </source>
</evidence>
<organism evidence="1 2">
    <name type="scientific">Xanthomonas perforans</name>
    <dbReference type="NCBI Taxonomy" id="442694"/>
    <lineage>
        <taxon>Bacteria</taxon>
        <taxon>Pseudomonadati</taxon>
        <taxon>Pseudomonadota</taxon>
        <taxon>Gammaproteobacteria</taxon>
        <taxon>Lysobacterales</taxon>
        <taxon>Lysobacteraceae</taxon>
        <taxon>Xanthomonas</taxon>
    </lineage>
</organism>
<dbReference type="PANTHER" id="PTHR43861">
    <property type="entry name" value="TRANS-ACONITATE 2-METHYLTRANSFERASE-RELATED"/>
    <property type="match status" value="1"/>
</dbReference>
<dbReference type="InterPro" id="IPR029063">
    <property type="entry name" value="SAM-dependent_MTases_sf"/>
</dbReference>
<dbReference type="Proteomes" id="UP000471082">
    <property type="component" value="Unassembled WGS sequence"/>
</dbReference>
<dbReference type="Gene3D" id="3.40.50.150">
    <property type="entry name" value="Vaccinia Virus protein VP39"/>
    <property type="match status" value="1"/>
</dbReference>
<dbReference type="Pfam" id="PF13489">
    <property type="entry name" value="Methyltransf_23"/>
    <property type="match status" value="1"/>
</dbReference>
<proteinExistence type="predicted"/>
<comment type="caution">
    <text evidence="1">The sequence shown here is derived from an EMBL/GenBank/DDBJ whole genome shotgun (WGS) entry which is preliminary data.</text>
</comment>
<keyword evidence="1" id="KW-0808">Transferase</keyword>
<protein>
    <submittedName>
        <fullName evidence="1">Class I SAM-dependent methyltransferase</fullName>
    </submittedName>
</protein>
<dbReference type="PANTHER" id="PTHR43861:SF6">
    <property type="entry name" value="METHYLTRANSFERASE TYPE 11"/>
    <property type="match status" value="1"/>
</dbReference>
<dbReference type="CDD" id="cd02440">
    <property type="entry name" value="AdoMet_MTases"/>
    <property type="match status" value="1"/>
</dbReference>
<name>A0A6P0E4W1_XANPE</name>
<reference evidence="1 2" key="1">
    <citation type="submission" date="2019-11" db="EMBL/GenBank/DDBJ databases">
        <title>Genome-resolved metagenomics to study the prevalence of co-infection and intraspecific heterogeneity among plant pathogen metapopulations.</title>
        <authorList>
            <person name="Newberry E."/>
            <person name="Bhandari R."/>
            <person name="Kemble J."/>
            <person name="Sikora E."/>
            <person name="Potnis N."/>
        </authorList>
    </citation>
    <scope>NUCLEOTIDE SEQUENCE [LARGE SCALE GENOMIC DNA]</scope>
    <source>
        <strain evidence="1">Xp_Tom_Tuscaloosa_18b</strain>
    </source>
</reference>
<sequence length="232" mass="26051">MLANLVDIKPGRTLEVGSGSGAFLYELKARGYDCEGVEISPDAISLFKRLHDEEIKLSSELPSLKESFSLIIASEVLEHIENDDQALQEWIDLLAHDGLLILTVPAHMKRWSASDDWAGHVRRYEKKDLLEKIRDCGLTIVNFECYGFPLSNVLEAFSSGFYKKRIIRNAAGEVERSSNNLRSGVDRGPAIKFFGLISSRLGRASLRVFYKIQSLFLKRELGSGYLVVAKKL</sequence>
<keyword evidence="1" id="KW-0489">Methyltransferase</keyword>